<dbReference type="InterPro" id="IPR013534">
    <property type="entry name" value="Starch_synth_cat_dom"/>
</dbReference>
<evidence type="ECO:0000256" key="6">
    <source>
        <dbReference type="ARBA" id="ARBA00023056"/>
    </source>
</evidence>
<dbReference type="InterPro" id="IPR001296">
    <property type="entry name" value="Glyco_trans_1"/>
</dbReference>
<dbReference type="GO" id="GO:0009011">
    <property type="term" value="F:alpha-1,4-glucan glucosyltransferase (ADP-glucose donor) activity"/>
    <property type="evidence" value="ECO:0007669"/>
    <property type="project" value="UniProtKB-UniRule"/>
</dbReference>
<dbReference type="AlphaFoldDB" id="A0A1J4U7M0"/>
<dbReference type="GO" id="GO:0004373">
    <property type="term" value="F:alpha-1,4-glucan glucosyltransferase (UDP-glucose donor) activity"/>
    <property type="evidence" value="ECO:0007669"/>
    <property type="project" value="InterPro"/>
</dbReference>
<dbReference type="InterPro" id="IPR011835">
    <property type="entry name" value="GS/SS"/>
</dbReference>
<dbReference type="SUPFAM" id="SSF53756">
    <property type="entry name" value="UDP-Glycosyltransferase/glycogen phosphorylase"/>
    <property type="match status" value="1"/>
</dbReference>
<feature type="domain" description="Starch synthase catalytic" evidence="9">
    <location>
        <begin position="7"/>
        <end position="248"/>
    </location>
</feature>
<evidence type="ECO:0000256" key="5">
    <source>
        <dbReference type="ARBA" id="ARBA00022679"/>
    </source>
</evidence>
<keyword evidence="5 7" id="KW-0808">Transferase</keyword>
<comment type="caution">
    <text evidence="10">The sequence shown here is derived from an EMBL/GenBank/DDBJ whole genome shotgun (WGS) entry which is preliminary data.</text>
</comment>
<dbReference type="Gene3D" id="3.40.50.2000">
    <property type="entry name" value="Glycogen Phosphorylase B"/>
    <property type="match status" value="2"/>
</dbReference>
<comment type="pathway">
    <text evidence="7">Glycan biosynthesis; glycogen biosynthesis.</text>
</comment>
<reference evidence="10 11" key="1">
    <citation type="journal article" date="2016" name="Environ. Microbiol.">
        <title>Genomic resolution of a cold subsurface aquifer community provides metabolic insights for novel microbes adapted to high CO concentrations.</title>
        <authorList>
            <person name="Probst A.J."/>
            <person name="Castelle C.J."/>
            <person name="Singh A."/>
            <person name="Brown C.T."/>
            <person name="Anantharaman K."/>
            <person name="Sharon I."/>
            <person name="Hug L.A."/>
            <person name="Burstein D."/>
            <person name="Emerson J.B."/>
            <person name="Thomas B.C."/>
            <person name="Banfield J.F."/>
        </authorList>
    </citation>
    <scope>NUCLEOTIDE SEQUENCE [LARGE SCALE GENOMIC DNA]</scope>
    <source>
        <strain evidence="10">CG1_02_38_13</strain>
    </source>
</reference>
<dbReference type="CDD" id="cd03791">
    <property type="entry name" value="GT5_Glycogen_synthase_DULL1-like"/>
    <property type="match status" value="1"/>
</dbReference>
<dbReference type="GO" id="GO:0005978">
    <property type="term" value="P:glycogen biosynthetic process"/>
    <property type="evidence" value="ECO:0007669"/>
    <property type="project" value="UniProtKB-UniRule"/>
</dbReference>
<evidence type="ECO:0000256" key="7">
    <source>
        <dbReference type="HAMAP-Rule" id="MF_00484"/>
    </source>
</evidence>
<comment type="similarity">
    <text evidence="3 7">Belongs to the glycosyltransferase 1 family. Bacterial/plant glycogen synthase subfamily.</text>
</comment>
<comment type="function">
    <text evidence="2 7">Synthesizes alpha-1,4-glucan chains using ADP-glucose.</text>
</comment>
<evidence type="ECO:0000256" key="3">
    <source>
        <dbReference type="ARBA" id="ARBA00010281"/>
    </source>
</evidence>
<sequence length="522" mass="60011">MTKNRLKVLFVAYECAPFFKFGGLGDVAGSLPKALKELGVDIRVVMPYYRRVEKLGVVKLVKENIRLQIGDCRLEIGLYKSYLPGSSVPIYFIDNKKWFHVKHIFDKDEKERFVLFSAIAGKLPEIIKWQPDIIHGNDWQTGLIPTITQKSKLKSQSCNSKPKTFNNERIRTIYTIHNLAYTGKTPLDILEQYGFRREYFSGVDEKDSVNIMREAILAADMINTVSPTYAKEILTKEYGAGMEDILKKRKKDLYGIVNGLDYGMFNPETDKAIKVRYEIKNIERKLDNKLYLQKINKLSIKPETPLIGMVTRLASQKGLDLMETIFDELMKEELQLVVLGSGSEYYESYFGKMNQKYRDKFRANLKFDVGLASQIYAGADLFLMPSKYEPCGLGQLIAMKYGAVPIVRSTGGLKDTVDGAEIEELNIDFNNQDTRYNNQKITNNRFLIAVDGKFSITNINKATGFSFEKYDAIDLLNTIRQALMVYQDQTAWRRLQINGMKQDWSWGKSAWEYLKLYQKSVN</sequence>
<evidence type="ECO:0000256" key="2">
    <source>
        <dbReference type="ARBA" id="ARBA00002764"/>
    </source>
</evidence>
<dbReference type="UniPathway" id="UPA00164"/>
<keyword evidence="4 7" id="KW-0328">Glycosyltransferase</keyword>
<evidence type="ECO:0000259" key="9">
    <source>
        <dbReference type="Pfam" id="PF08323"/>
    </source>
</evidence>
<keyword evidence="6 7" id="KW-0320">Glycogen biosynthesis</keyword>
<proteinExistence type="inferred from homology"/>
<dbReference type="Proteomes" id="UP000182465">
    <property type="component" value="Unassembled WGS sequence"/>
</dbReference>
<name>A0A1J4U7M0_9BACT</name>
<comment type="catalytic activity">
    <reaction evidence="1 7">
        <text>[(1-&gt;4)-alpha-D-glucosyl](n) + ADP-alpha-D-glucose = [(1-&gt;4)-alpha-D-glucosyl](n+1) + ADP + H(+)</text>
        <dbReference type="Rhea" id="RHEA:18189"/>
        <dbReference type="Rhea" id="RHEA-COMP:9584"/>
        <dbReference type="Rhea" id="RHEA-COMP:9587"/>
        <dbReference type="ChEBI" id="CHEBI:15378"/>
        <dbReference type="ChEBI" id="CHEBI:15444"/>
        <dbReference type="ChEBI" id="CHEBI:57498"/>
        <dbReference type="ChEBI" id="CHEBI:456216"/>
        <dbReference type="EC" id="2.4.1.21"/>
    </reaction>
</comment>
<dbReference type="Pfam" id="PF08323">
    <property type="entry name" value="Glyco_transf_5"/>
    <property type="match status" value="1"/>
</dbReference>
<feature type="domain" description="Glycosyl transferase family 1" evidence="8">
    <location>
        <begin position="295"/>
        <end position="421"/>
    </location>
</feature>
<dbReference type="HAMAP" id="MF_00484">
    <property type="entry name" value="Glycogen_synth"/>
    <property type="match status" value="1"/>
</dbReference>
<evidence type="ECO:0000256" key="1">
    <source>
        <dbReference type="ARBA" id="ARBA00001478"/>
    </source>
</evidence>
<dbReference type="EC" id="2.4.1.21" evidence="7"/>
<evidence type="ECO:0000259" key="8">
    <source>
        <dbReference type="Pfam" id="PF00534"/>
    </source>
</evidence>
<dbReference type="NCBIfam" id="TIGR02095">
    <property type="entry name" value="glgA"/>
    <property type="match status" value="1"/>
</dbReference>
<feature type="binding site" evidence="7">
    <location>
        <position position="20"/>
    </location>
    <ligand>
        <name>ADP-alpha-D-glucose</name>
        <dbReference type="ChEBI" id="CHEBI:57498"/>
    </ligand>
</feature>
<dbReference type="PANTHER" id="PTHR45825">
    <property type="entry name" value="GRANULE-BOUND STARCH SYNTHASE 1, CHLOROPLASTIC/AMYLOPLASTIC"/>
    <property type="match status" value="1"/>
</dbReference>
<evidence type="ECO:0000313" key="11">
    <source>
        <dbReference type="Proteomes" id="UP000182465"/>
    </source>
</evidence>
<dbReference type="PANTHER" id="PTHR45825:SF11">
    <property type="entry name" value="ALPHA AMYLASE DOMAIN-CONTAINING PROTEIN"/>
    <property type="match status" value="1"/>
</dbReference>
<dbReference type="Pfam" id="PF00534">
    <property type="entry name" value="Glycos_transf_1"/>
    <property type="match status" value="1"/>
</dbReference>
<evidence type="ECO:0000256" key="4">
    <source>
        <dbReference type="ARBA" id="ARBA00022676"/>
    </source>
</evidence>
<organism evidence="10 11">
    <name type="scientific">Candidatus Kuenenbacteria bacterium CG1_02_38_13</name>
    <dbReference type="NCBI Taxonomy" id="1805235"/>
    <lineage>
        <taxon>Bacteria</taxon>
        <taxon>Candidatus Kueneniibacteriota</taxon>
    </lineage>
</organism>
<dbReference type="EMBL" id="MNVB01000007">
    <property type="protein sequence ID" value="OIO18247.1"/>
    <property type="molecule type" value="Genomic_DNA"/>
</dbReference>
<protein>
    <recommendedName>
        <fullName evidence="7">Glycogen synthase</fullName>
        <ecNumber evidence="7">2.4.1.21</ecNumber>
    </recommendedName>
    <alternativeName>
        <fullName evidence="7">Starch [bacterial glycogen] synthase</fullName>
    </alternativeName>
</protein>
<accession>A0A1J4U7M0</accession>
<evidence type="ECO:0000313" key="10">
    <source>
        <dbReference type="EMBL" id="OIO18247.1"/>
    </source>
</evidence>
<gene>
    <name evidence="7" type="primary">glgA</name>
    <name evidence="10" type="ORF">AUJ29_00270</name>
</gene>